<feature type="domain" description="EamA" evidence="8">
    <location>
        <begin position="150"/>
        <end position="282"/>
    </location>
</feature>
<evidence type="ECO:0000256" key="7">
    <source>
        <dbReference type="SAM" id="Phobius"/>
    </source>
</evidence>
<dbReference type="eggNOG" id="COG0697">
    <property type="taxonomic scope" value="Bacteria"/>
</dbReference>
<dbReference type="Proteomes" id="UP000005481">
    <property type="component" value="Unassembled WGS sequence"/>
</dbReference>
<organism evidence="9 10">
    <name type="scientific">Anaeroglobus geminatus F0357</name>
    <dbReference type="NCBI Taxonomy" id="861450"/>
    <lineage>
        <taxon>Bacteria</taxon>
        <taxon>Bacillati</taxon>
        <taxon>Bacillota</taxon>
        <taxon>Negativicutes</taxon>
        <taxon>Veillonellales</taxon>
        <taxon>Veillonellaceae</taxon>
        <taxon>Anaeroglobus</taxon>
    </lineage>
</organism>
<comment type="caution">
    <text evidence="9">The sequence shown here is derived from an EMBL/GenBank/DDBJ whole genome shotgun (WGS) entry which is preliminary data.</text>
</comment>
<evidence type="ECO:0000256" key="5">
    <source>
        <dbReference type="ARBA" id="ARBA00022989"/>
    </source>
</evidence>
<feature type="transmembrane region" description="Helical" evidence="7">
    <location>
        <begin position="268"/>
        <end position="286"/>
    </location>
</feature>
<sequence length="301" mass="32537">MRERILLLIAAFVWGCAFVAQRVSTDIIGPFAFNGLRFWLGALSILPAAYFLSRKTKSLPKRSAAPVSLFTATCILGFLLFTGAALQQIGLIYTTAGKSGFITALYIVLVPIISLIFGNALRLSHIIGCITAVTGVYFLSFTGSYDAVNAGDVLTLAGALFWTLHIVTVSRFVRYHDGLKLSIGQFFICGFLNFAAMILVGEPLTPTIITAAAWPIIYCAVFSTGIGFTFQILGQKGVPPTEASLICSLEMVFSLLSGYIILNERLTLWEIAGVVLMSIGIVAAQLPSRTVYGRREVPEKS</sequence>
<accession>G9YIE2</accession>
<dbReference type="HOGENOM" id="CLU_033863_21_2_9"/>
<evidence type="ECO:0000256" key="2">
    <source>
        <dbReference type="ARBA" id="ARBA00007362"/>
    </source>
</evidence>
<evidence type="ECO:0000313" key="10">
    <source>
        <dbReference type="Proteomes" id="UP000005481"/>
    </source>
</evidence>
<dbReference type="Gene3D" id="1.10.3730.20">
    <property type="match status" value="1"/>
</dbReference>
<feature type="transmembrane region" description="Helical" evidence="7">
    <location>
        <begin position="123"/>
        <end position="141"/>
    </location>
</feature>
<feature type="transmembrane region" description="Helical" evidence="7">
    <location>
        <begin position="92"/>
        <end position="116"/>
    </location>
</feature>
<dbReference type="PATRIC" id="fig|861450.3.peg.1324"/>
<dbReference type="RefSeq" id="WP_006790402.1">
    <property type="nucleotide sequence ID" value="NZ_JH417599.1"/>
</dbReference>
<feature type="transmembrane region" description="Helical" evidence="7">
    <location>
        <begin position="245"/>
        <end position="262"/>
    </location>
</feature>
<name>G9YIE2_9FIRM</name>
<feature type="transmembrane region" description="Helical" evidence="7">
    <location>
        <begin position="147"/>
        <end position="169"/>
    </location>
</feature>
<dbReference type="PANTHER" id="PTHR42920:SF5">
    <property type="entry name" value="EAMA DOMAIN-CONTAINING PROTEIN"/>
    <property type="match status" value="1"/>
</dbReference>
<protein>
    <submittedName>
        <fullName evidence="9">Putative membrane protein</fullName>
    </submittedName>
</protein>
<feature type="transmembrane region" description="Helical" evidence="7">
    <location>
        <begin position="212"/>
        <end position="233"/>
    </location>
</feature>
<dbReference type="InterPro" id="IPR037185">
    <property type="entry name" value="EmrE-like"/>
</dbReference>
<dbReference type="AlphaFoldDB" id="G9YIE2"/>
<keyword evidence="6 7" id="KW-0472">Membrane</keyword>
<proteinExistence type="inferred from homology"/>
<dbReference type="Pfam" id="PF00892">
    <property type="entry name" value="EamA"/>
    <property type="match status" value="2"/>
</dbReference>
<dbReference type="GO" id="GO:0005886">
    <property type="term" value="C:plasma membrane"/>
    <property type="evidence" value="ECO:0007669"/>
    <property type="project" value="UniProtKB-SubCell"/>
</dbReference>
<comment type="similarity">
    <text evidence="2">Belongs to the EamA transporter family.</text>
</comment>
<evidence type="ECO:0000256" key="6">
    <source>
        <dbReference type="ARBA" id="ARBA00023136"/>
    </source>
</evidence>
<evidence type="ECO:0000256" key="1">
    <source>
        <dbReference type="ARBA" id="ARBA00004651"/>
    </source>
</evidence>
<keyword evidence="5 7" id="KW-1133">Transmembrane helix</keyword>
<keyword evidence="4 7" id="KW-0812">Transmembrane</keyword>
<comment type="subcellular location">
    <subcellularLocation>
        <location evidence="1">Cell membrane</location>
        <topology evidence="1">Multi-pass membrane protein</topology>
    </subcellularLocation>
</comment>
<dbReference type="OrthoDB" id="9804865at2"/>
<dbReference type="SUPFAM" id="SSF103481">
    <property type="entry name" value="Multidrug resistance efflux transporter EmrE"/>
    <property type="match status" value="2"/>
</dbReference>
<evidence type="ECO:0000259" key="8">
    <source>
        <dbReference type="Pfam" id="PF00892"/>
    </source>
</evidence>
<evidence type="ECO:0000256" key="3">
    <source>
        <dbReference type="ARBA" id="ARBA00022475"/>
    </source>
</evidence>
<feature type="transmembrane region" description="Helical" evidence="7">
    <location>
        <begin position="35"/>
        <end position="52"/>
    </location>
</feature>
<gene>
    <name evidence="9" type="ORF">HMPREF0080_01434</name>
</gene>
<dbReference type="InterPro" id="IPR051258">
    <property type="entry name" value="Diverse_Substrate_Transporter"/>
</dbReference>
<evidence type="ECO:0000313" key="9">
    <source>
        <dbReference type="EMBL" id="EHM39745.1"/>
    </source>
</evidence>
<keyword evidence="10" id="KW-1185">Reference proteome</keyword>
<dbReference type="InterPro" id="IPR000620">
    <property type="entry name" value="EamA_dom"/>
</dbReference>
<feature type="transmembrane region" description="Helical" evidence="7">
    <location>
        <begin position="64"/>
        <end position="86"/>
    </location>
</feature>
<dbReference type="EMBL" id="AGCJ01000060">
    <property type="protein sequence ID" value="EHM39745.1"/>
    <property type="molecule type" value="Genomic_DNA"/>
</dbReference>
<feature type="transmembrane region" description="Helical" evidence="7">
    <location>
        <begin position="181"/>
        <end position="200"/>
    </location>
</feature>
<evidence type="ECO:0000256" key="4">
    <source>
        <dbReference type="ARBA" id="ARBA00022692"/>
    </source>
</evidence>
<dbReference type="PANTHER" id="PTHR42920">
    <property type="entry name" value="OS03G0707200 PROTEIN-RELATED"/>
    <property type="match status" value="1"/>
</dbReference>
<keyword evidence="3" id="KW-1003">Cell membrane</keyword>
<reference evidence="9 10" key="1">
    <citation type="submission" date="2011-08" db="EMBL/GenBank/DDBJ databases">
        <authorList>
            <person name="Weinstock G."/>
            <person name="Sodergren E."/>
            <person name="Clifton S."/>
            <person name="Fulton L."/>
            <person name="Fulton B."/>
            <person name="Courtney L."/>
            <person name="Fronick C."/>
            <person name="Harrison M."/>
            <person name="Strong C."/>
            <person name="Farmer C."/>
            <person name="Delahaunty K."/>
            <person name="Markovic C."/>
            <person name="Hall O."/>
            <person name="Minx P."/>
            <person name="Tomlinson C."/>
            <person name="Mitreva M."/>
            <person name="Hou S."/>
            <person name="Chen J."/>
            <person name="Wollam A."/>
            <person name="Pepin K.H."/>
            <person name="Johnson M."/>
            <person name="Bhonagiri V."/>
            <person name="Zhang X."/>
            <person name="Suruliraj S."/>
            <person name="Warren W."/>
            <person name="Chinwalla A."/>
            <person name="Mardis E.R."/>
            <person name="Wilson R.K."/>
        </authorList>
    </citation>
    <scope>NUCLEOTIDE SEQUENCE [LARGE SCALE GENOMIC DNA]</scope>
    <source>
        <strain evidence="9 10">F0357</strain>
    </source>
</reference>
<feature type="domain" description="EamA" evidence="8">
    <location>
        <begin position="5"/>
        <end position="140"/>
    </location>
</feature>